<feature type="compositionally biased region" description="Low complexity" evidence="9">
    <location>
        <begin position="30"/>
        <end position="45"/>
    </location>
</feature>
<dbReference type="SUPFAM" id="SSF55486">
    <property type="entry name" value="Metalloproteases ('zincins'), catalytic domain"/>
    <property type="match status" value="1"/>
</dbReference>
<evidence type="ECO:0000256" key="10">
    <source>
        <dbReference type="SAM" id="Phobius"/>
    </source>
</evidence>
<feature type="disulfide bond" evidence="7">
    <location>
        <begin position="946"/>
        <end position="955"/>
    </location>
</feature>
<evidence type="ECO:0000256" key="4">
    <source>
        <dbReference type="ARBA" id="ARBA00023136"/>
    </source>
</evidence>
<dbReference type="GO" id="GO:0046872">
    <property type="term" value="F:metal ion binding"/>
    <property type="evidence" value="ECO:0007669"/>
    <property type="project" value="UniProtKB-KW"/>
</dbReference>
<keyword evidence="3 10" id="KW-1133">Transmembrane helix</keyword>
<evidence type="ECO:0000256" key="5">
    <source>
        <dbReference type="ARBA" id="ARBA00023157"/>
    </source>
</evidence>
<dbReference type="PROSITE" id="PS50214">
    <property type="entry name" value="DISINTEGRIN_2"/>
    <property type="match status" value="1"/>
</dbReference>
<dbReference type="InterPro" id="IPR002870">
    <property type="entry name" value="Peptidase_M12B_N"/>
</dbReference>
<dbReference type="InterPro" id="IPR018358">
    <property type="entry name" value="Disintegrin_CS"/>
</dbReference>
<dbReference type="AlphaFoldDB" id="A0A6J2A6I0"/>
<feature type="domain" description="Disintegrin" evidence="12">
    <location>
        <begin position="692"/>
        <end position="778"/>
    </location>
</feature>
<keyword evidence="15 16" id="KW-0378">Hydrolase</keyword>
<evidence type="ECO:0000256" key="1">
    <source>
        <dbReference type="ARBA" id="ARBA00004479"/>
    </source>
</evidence>
<dbReference type="CTD" id="80332"/>
<dbReference type="InterPro" id="IPR006586">
    <property type="entry name" value="ADAM_Cys-rich"/>
</dbReference>
<evidence type="ECO:0000259" key="12">
    <source>
        <dbReference type="PROSITE" id="PS50214"/>
    </source>
</evidence>
<dbReference type="FunFam" id="3.40.390.10:FF:000002">
    <property type="entry name" value="Disintegrin and metalloproteinase domain-containing protein 22"/>
    <property type="match status" value="1"/>
</dbReference>
<feature type="binding site" evidence="8">
    <location>
        <position position="620"/>
    </location>
    <ligand>
        <name>Zn(2+)</name>
        <dbReference type="ChEBI" id="CHEBI:29105"/>
        <note>catalytic</note>
    </ligand>
</feature>
<dbReference type="RefSeq" id="XP_026925450.1">
    <property type="nucleotide sequence ID" value="XM_027069649.1"/>
</dbReference>
<dbReference type="InterPro" id="IPR000742">
    <property type="entry name" value="EGF"/>
</dbReference>
<evidence type="ECO:0000256" key="3">
    <source>
        <dbReference type="ARBA" id="ARBA00022989"/>
    </source>
</evidence>
<dbReference type="Gene3D" id="3.40.390.10">
    <property type="entry name" value="Collagenase (Catalytic Domain)"/>
    <property type="match status" value="1"/>
</dbReference>
<sequence length="1080" mass="114663">MLPKPKGTPTSGPPWLCATVPSGHHQGQGLPRPSARSLSASSPLRGHQVPGTAAGPPSRAAGTGAGGHRDAEAGELRAGPAELHTCQLRSPGLPSPRGTSAGFWPGRVWAGLVARRGQRGPPQETPEGGAPCADPRGNRWPPALVSLPPPPKVLKGPSEGPRPIPTPPRSAPREERAQRPTPAGWRGQVPRGAARIPPALLPPLDGGSGSPRAHEVRPAARVRRMGFGAPCGVAREGREAAGRPLWPWVGPDLAGAEPGAGSRSVDTEALTAMGRGSLRARGSQASLLLLLLLLWLPLQVSGTEAFQGGNPGEPVTLHWVLDGRPRRTVTLDEPVSKLDMGLVALEAEGQQLLLELEKNHRLLAPGYTETHYTPDGQPVVLVPDHTDHCHYHGRVRGFPDSWVVFSTCSGMRGLITLGSNASYYVHPRSAGDSEDFITHKMFPTRQLLSWKGACGHRDAGSKGDMASLSRATQIKDRREVRRSPRFLELYIVADHTLFLTQHRNLNHTKQRLLEVANYVDQILRTLDIQVALTGLEVWTEQDRSHITSDANATLWAFLQWRRGLWARWPHDSTQLLTGRAFQGATVGLAPIEGMCRAESSGGVSTDHSELPIGAAATMAHEIGHSLGLSHDPDGCCVEAAAEQGGCVMAAATGHPFPRVFSPCSRRQLRAFFRKGGGACLSNAPDSRVLVPRARCGNGLVEDGEECDCGPSQECPDACCLAHNCSLRAGAQCTRGDCCARCLLKPAGVLCRRAASDCDLPEFCTGTSPYCPPDTFLLDGSSCASGRGYCRDGACPTLEQQCQQLWGPGSSPAPEACFQTVNSAGDAHGNCGQDRKGGFVPCAQRDAQCGKLQCLGGEQRPLAPHTVPVDSTVGLGSSEVTCRGVFLLPGVQLDLHDVGLVEPGTQCGPRMVCQDGSCQNTTFWELERCLTACHGHGVCNSNHNCHCAPGWAPPSCNRPGFGGSVDSGPIQPENHKAFLLVVILSFLLPLLPGASLAWCCYRQPGSRLQQCLCGSRRGPACTGPKDGPHQDPPPRSVHSMESGPAATEEPGLWETSACGHNICPPPIAPDLKNSARAQEPP</sequence>
<evidence type="ECO:0000256" key="7">
    <source>
        <dbReference type="PROSITE-ProRule" id="PRU00076"/>
    </source>
</evidence>
<dbReference type="Proteomes" id="UP001652583">
    <property type="component" value="Chromosome A3"/>
</dbReference>
<evidence type="ECO:0000313" key="14">
    <source>
        <dbReference type="Proteomes" id="UP001652583"/>
    </source>
</evidence>
<keyword evidence="5 7" id="KW-1015">Disulfide bond</keyword>
<organism evidence="14 16">
    <name type="scientific">Acinonyx jubatus</name>
    <name type="common">Cheetah</name>
    <dbReference type="NCBI Taxonomy" id="32536"/>
    <lineage>
        <taxon>Eukaryota</taxon>
        <taxon>Metazoa</taxon>
        <taxon>Chordata</taxon>
        <taxon>Craniata</taxon>
        <taxon>Vertebrata</taxon>
        <taxon>Euteleostomi</taxon>
        <taxon>Mammalia</taxon>
        <taxon>Eutheria</taxon>
        <taxon>Laurasiatheria</taxon>
        <taxon>Carnivora</taxon>
        <taxon>Feliformia</taxon>
        <taxon>Felidae</taxon>
        <taxon>Felinae</taxon>
        <taxon>Acinonyx</taxon>
    </lineage>
</organism>
<dbReference type="InterPro" id="IPR024079">
    <property type="entry name" value="MetalloPept_cat_dom_sf"/>
</dbReference>
<dbReference type="FunFam" id="4.10.70.10:FF:000001">
    <property type="entry name" value="Disintegrin and metalloproteinase domain-containing protein 22"/>
    <property type="match status" value="1"/>
</dbReference>
<feature type="active site" evidence="8">
    <location>
        <position position="621"/>
    </location>
</feature>
<evidence type="ECO:0000259" key="11">
    <source>
        <dbReference type="PROSITE" id="PS50026"/>
    </source>
</evidence>
<keyword evidence="8" id="KW-0479">Metal-binding</keyword>
<evidence type="ECO:0000256" key="9">
    <source>
        <dbReference type="SAM" id="MobiDB-lite"/>
    </source>
</evidence>
<dbReference type="PANTHER" id="PTHR11905:SF38">
    <property type="entry name" value="DISINTEGRIN AND METALLOPROTEINASE DOMAIN-CONTAINING PROTEIN 33"/>
    <property type="match status" value="1"/>
</dbReference>
<dbReference type="RefSeq" id="XP_026925451.1">
    <property type="nucleotide sequence ID" value="XM_027069650.1"/>
</dbReference>
<evidence type="ECO:0000256" key="6">
    <source>
        <dbReference type="PROSITE-ProRule" id="PRU00068"/>
    </source>
</evidence>
<dbReference type="GO" id="GO:0004222">
    <property type="term" value="F:metalloendopeptidase activity"/>
    <property type="evidence" value="ECO:0007669"/>
    <property type="project" value="InterPro"/>
</dbReference>
<dbReference type="Pfam" id="PF08516">
    <property type="entry name" value="ADAM_CR"/>
    <property type="match status" value="1"/>
</dbReference>
<evidence type="ECO:0000256" key="2">
    <source>
        <dbReference type="ARBA" id="ARBA00022692"/>
    </source>
</evidence>
<dbReference type="InterPro" id="IPR001762">
    <property type="entry name" value="Disintegrin_dom"/>
</dbReference>
<keyword evidence="2 10" id="KW-0812">Transmembrane</keyword>
<evidence type="ECO:0000256" key="8">
    <source>
        <dbReference type="PROSITE-ProRule" id="PRU00276"/>
    </source>
</evidence>
<name>A0A6J2A6I0_ACIJB</name>
<feature type="region of interest" description="Disordered" evidence="9">
    <location>
        <begin position="1021"/>
        <end position="1057"/>
    </location>
</feature>
<dbReference type="InterPro" id="IPR036436">
    <property type="entry name" value="Disintegrin_dom_sf"/>
</dbReference>
<feature type="domain" description="Peptidase M12B" evidence="13">
    <location>
        <begin position="485"/>
        <end position="684"/>
    </location>
</feature>
<keyword evidence="4 10" id="KW-0472">Membrane</keyword>
<dbReference type="Pfam" id="PF00200">
    <property type="entry name" value="Disintegrin"/>
    <property type="match status" value="1"/>
</dbReference>
<dbReference type="Pfam" id="PF01562">
    <property type="entry name" value="Pep_M12B_propep"/>
    <property type="match status" value="1"/>
</dbReference>
<dbReference type="PROSITE" id="PS50026">
    <property type="entry name" value="EGF_3"/>
    <property type="match status" value="1"/>
</dbReference>
<dbReference type="InterPro" id="IPR034027">
    <property type="entry name" value="Reprolysin_adamalysin"/>
</dbReference>
<reference evidence="15 16" key="1">
    <citation type="submission" date="2025-04" db="UniProtKB">
        <authorList>
            <consortium name="RefSeq"/>
        </authorList>
    </citation>
    <scope>IDENTIFICATION</scope>
    <source>
        <tissue evidence="15 16">Blood</tissue>
    </source>
</reference>
<feature type="compositionally biased region" description="Low complexity" evidence="9">
    <location>
        <begin position="190"/>
        <end position="204"/>
    </location>
</feature>
<dbReference type="PROSITE" id="PS01186">
    <property type="entry name" value="EGF_2"/>
    <property type="match status" value="1"/>
</dbReference>
<feature type="disulfide bond" evidence="7">
    <location>
        <begin position="928"/>
        <end position="938"/>
    </location>
</feature>
<evidence type="ECO:0000313" key="16">
    <source>
        <dbReference type="RefSeq" id="XP_026925451.1"/>
    </source>
</evidence>
<dbReference type="Gene3D" id="4.10.70.10">
    <property type="entry name" value="Disintegrin domain"/>
    <property type="match status" value="1"/>
</dbReference>
<feature type="disulfide bond" evidence="6">
    <location>
        <begin position="750"/>
        <end position="770"/>
    </location>
</feature>
<dbReference type="PROSITE" id="PS00427">
    <property type="entry name" value="DISINTEGRIN_1"/>
    <property type="match status" value="1"/>
</dbReference>
<feature type="transmembrane region" description="Helical" evidence="10">
    <location>
        <begin position="976"/>
        <end position="1000"/>
    </location>
</feature>
<feature type="compositionally biased region" description="Low complexity" evidence="9">
    <location>
        <begin position="1"/>
        <end position="14"/>
    </location>
</feature>
<keyword evidence="14" id="KW-1185">Reference proteome</keyword>
<keyword evidence="15 16" id="KW-0645">Protease</keyword>
<dbReference type="PANTHER" id="PTHR11905">
    <property type="entry name" value="ADAM A DISINTEGRIN AND METALLOPROTEASE DOMAIN"/>
    <property type="match status" value="1"/>
</dbReference>
<evidence type="ECO:0000313" key="15">
    <source>
        <dbReference type="RefSeq" id="XP_026925450.1"/>
    </source>
</evidence>
<dbReference type="Pfam" id="PF01421">
    <property type="entry name" value="Reprolysin"/>
    <property type="match status" value="1"/>
</dbReference>
<feature type="binding site" evidence="8">
    <location>
        <position position="624"/>
    </location>
    <ligand>
        <name>Zn(2+)</name>
        <dbReference type="ChEBI" id="CHEBI:29105"/>
        <note>catalytic</note>
    </ligand>
</feature>
<dbReference type="InterPro" id="IPR001590">
    <property type="entry name" value="Peptidase_M12B"/>
</dbReference>
<feature type="region of interest" description="Disordered" evidence="9">
    <location>
        <begin position="1"/>
        <end position="219"/>
    </location>
</feature>
<dbReference type="SUPFAM" id="SSF57552">
    <property type="entry name" value="Blood coagulation inhibitor (disintegrin)"/>
    <property type="match status" value="1"/>
</dbReference>
<gene>
    <name evidence="15 16" type="primary">ADAM33</name>
</gene>
<dbReference type="KEGG" id="aju:106980147"/>
<feature type="binding site" evidence="8">
    <location>
        <position position="630"/>
    </location>
    <ligand>
        <name>Zn(2+)</name>
        <dbReference type="ChEBI" id="CHEBI:29105"/>
        <note>catalytic</note>
    </ligand>
</feature>
<protein>
    <submittedName>
        <fullName evidence="15 16">Disintegrin and metalloproteinase domain-containing protein 33 isoform X1</fullName>
    </submittedName>
</protein>
<comment type="subcellular location">
    <subcellularLocation>
        <location evidence="1">Membrane</location>
        <topology evidence="1">Single-pass type I membrane protein</topology>
    </subcellularLocation>
</comment>
<dbReference type="PROSITE" id="PS50215">
    <property type="entry name" value="ADAM_MEPRO"/>
    <property type="match status" value="1"/>
</dbReference>
<dbReference type="GO" id="GO:0016020">
    <property type="term" value="C:membrane"/>
    <property type="evidence" value="ECO:0007669"/>
    <property type="project" value="UniProtKB-SubCell"/>
</dbReference>
<dbReference type="GO" id="GO:0006508">
    <property type="term" value="P:proteolysis"/>
    <property type="evidence" value="ECO:0007669"/>
    <property type="project" value="InterPro"/>
</dbReference>
<proteinExistence type="predicted"/>
<dbReference type="SMART" id="SM00608">
    <property type="entry name" value="ACR"/>
    <property type="match status" value="1"/>
</dbReference>
<keyword evidence="8" id="KW-0862">Zinc</keyword>
<accession>A0A6J2A6I0</accession>
<dbReference type="CDD" id="cd04269">
    <property type="entry name" value="ZnMc_adamalysin_II_like"/>
    <property type="match status" value="1"/>
</dbReference>
<feature type="domain" description="EGF-like" evidence="11">
    <location>
        <begin position="924"/>
        <end position="956"/>
    </location>
</feature>
<feature type="compositionally biased region" description="Pro residues" evidence="9">
    <location>
        <begin position="160"/>
        <end position="170"/>
    </location>
</feature>
<dbReference type="SMART" id="SM00050">
    <property type="entry name" value="DISIN"/>
    <property type="match status" value="1"/>
</dbReference>
<keyword evidence="7" id="KW-0245">EGF-like domain</keyword>
<keyword evidence="15 16" id="KW-0482">Metalloprotease</keyword>
<comment type="caution">
    <text evidence="7">Lacks conserved residue(s) required for the propagation of feature annotation.</text>
</comment>
<evidence type="ECO:0000259" key="13">
    <source>
        <dbReference type="PROSITE" id="PS50215"/>
    </source>
</evidence>
<dbReference type="GeneID" id="106980147"/>